<gene>
    <name evidence="1" type="ORF">CTI16_04240</name>
</gene>
<evidence type="ECO:0000313" key="1">
    <source>
        <dbReference type="EMBL" id="PIK18345.1"/>
    </source>
</evidence>
<dbReference type="RefSeq" id="WP_099891241.1">
    <property type="nucleotide sequence ID" value="NZ_CP024733.1"/>
</dbReference>
<dbReference type="Pfam" id="PF04237">
    <property type="entry name" value="YjbR"/>
    <property type="match status" value="1"/>
</dbReference>
<proteinExistence type="predicted"/>
<sequence length="113" mass="13399">MDIEELREYCLSLSPEVVEKFPFQQFKAAKDVLAFYISGHIFCYFDINDLTHVTVKCQKEKVVELIERYDYIDHPYNGNAKYWVGIDVDRAETDIIKKLIKGSFEIIKTQKRR</sequence>
<name>A0AAJ3RJA1_PREIN</name>
<dbReference type="InterPro" id="IPR038056">
    <property type="entry name" value="YjbR-like_sf"/>
</dbReference>
<protein>
    <recommendedName>
        <fullName evidence="3">MmcQ/YjbR family DNA-binding protein</fullName>
    </recommendedName>
</protein>
<evidence type="ECO:0008006" key="3">
    <source>
        <dbReference type="Google" id="ProtNLM"/>
    </source>
</evidence>
<comment type="caution">
    <text evidence="1">The sequence shown here is derived from an EMBL/GenBank/DDBJ whole genome shotgun (WGS) entry which is preliminary data.</text>
</comment>
<dbReference type="AlphaFoldDB" id="A0AAJ3RJA1"/>
<dbReference type="EMBL" id="PEKM01000001">
    <property type="protein sequence ID" value="PIK18345.1"/>
    <property type="molecule type" value="Genomic_DNA"/>
</dbReference>
<accession>A0AAJ3RJA1</accession>
<dbReference type="Proteomes" id="UP000229111">
    <property type="component" value="Unassembled WGS sequence"/>
</dbReference>
<dbReference type="SUPFAM" id="SSF142906">
    <property type="entry name" value="YjbR-like"/>
    <property type="match status" value="1"/>
</dbReference>
<evidence type="ECO:0000313" key="2">
    <source>
        <dbReference type="Proteomes" id="UP000229111"/>
    </source>
</evidence>
<dbReference type="InterPro" id="IPR058532">
    <property type="entry name" value="YjbR/MT2646/Rv2570-like"/>
</dbReference>
<organism evidence="1 2">
    <name type="scientific">Prevotella intermedia</name>
    <dbReference type="NCBI Taxonomy" id="28131"/>
    <lineage>
        <taxon>Bacteria</taxon>
        <taxon>Pseudomonadati</taxon>
        <taxon>Bacteroidota</taxon>
        <taxon>Bacteroidia</taxon>
        <taxon>Bacteroidales</taxon>
        <taxon>Prevotellaceae</taxon>
        <taxon>Prevotella</taxon>
    </lineage>
</organism>
<reference evidence="1 2" key="1">
    <citation type="submission" date="2017-11" db="EMBL/GenBank/DDBJ databases">
        <title>Genome sequencing of Prevotella intermedia KCOM 1101.</title>
        <authorList>
            <person name="Kook J.-K."/>
            <person name="Park S.-N."/>
            <person name="Lim Y.K."/>
        </authorList>
    </citation>
    <scope>NUCLEOTIDE SEQUENCE [LARGE SCALE GENOMIC DNA]</scope>
    <source>
        <strain evidence="1 2">KCOM 1101</strain>
    </source>
</reference>
<dbReference type="Gene3D" id="3.90.1150.30">
    <property type="match status" value="1"/>
</dbReference>